<feature type="transmembrane region" description="Helical" evidence="2">
    <location>
        <begin position="30"/>
        <end position="54"/>
    </location>
</feature>
<feature type="compositionally biased region" description="Basic and acidic residues" evidence="1">
    <location>
        <begin position="129"/>
        <end position="147"/>
    </location>
</feature>
<proteinExistence type="predicted"/>
<feature type="region of interest" description="Disordered" evidence="1">
    <location>
        <begin position="57"/>
        <end position="147"/>
    </location>
</feature>
<gene>
    <name evidence="3" type="ORF">FKW77_003132</name>
</gene>
<keyword evidence="2" id="KW-0812">Transmembrane</keyword>
<name>A0A517LAM6_9PEZI</name>
<evidence type="ECO:0000313" key="4">
    <source>
        <dbReference type="Proteomes" id="UP000316270"/>
    </source>
</evidence>
<feature type="compositionally biased region" description="Basic residues" evidence="1">
    <location>
        <begin position="57"/>
        <end position="66"/>
    </location>
</feature>
<dbReference type="Proteomes" id="UP000316270">
    <property type="component" value="Chromosome 8"/>
</dbReference>
<keyword evidence="2" id="KW-0472">Membrane</keyword>
<keyword evidence="4" id="KW-1185">Reference proteome</keyword>
<dbReference type="AlphaFoldDB" id="A0A517LAM6"/>
<reference evidence="3 4" key="1">
    <citation type="submission" date="2019-07" db="EMBL/GenBank/DDBJ databases">
        <title>Finished genome of Venturia effusa.</title>
        <authorList>
            <person name="Young C.A."/>
            <person name="Cox M.P."/>
            <person name="Ganley A.R.D."/>
            <person name="David W.J."/>
        </authorList>
    </citation>
    <scope>NUCLEOTIDE SEQUENCE [LARGE SCALE GENOMIC DNA]</scope>
    <source>
        <strain evidence="4">albino</strain>
    </source>
</reference>
<accession>A0A517LAM6</accession>
<dbReference type="OrthoDB" id="3941934at2759"/>
<evidence type="ECO:0000256" key="2">
    <source>
        <dbReference type="SAM" id="Phobius"/>
    </source>
</evidence>
<evidence type="ECO:0000256" key="1">
    <source>
        <dbReference type="SAM" id="MobiDB-lite"/>
    </source>
</evidence>
<evidence type="ECO:0000313" key="3">
    <source>
        <dbReference type="EMBL" id="QDS72690.1"/>
    </source>
</evidence>
<organism evidence="3 4">
    <name type="scientific">Venturia effusa</name>
    <dbReference type="NCBI Taxonomy" id="50376"/>
    <lineage>
        <taxon>Eukaryota</taxon>
        <taxon>Fungi</taxon>
        <taxon>Dikarya</taxon>
        <taxon>Ascomycota</taxon>
        <taxon>Pezizomycotina</taxon>
        <taxon>Dothideomycetes</taxon>
        <taxon>Pleosporomycetidae</taxon>
        <taxon>Venturiales</taxon>
        <taxon>Venturiaceae</taxon>
        <taxon>Venturia</taxon>
    </lineage>
</organism>
<sequence length="147" mass="16663">MGGNCWRNHWGRLECRGRDDDESFFKSTGVWILIAFLIFGIVLAIAALLACAILRRRKSRRSRSRSSSRTVVNRPANNGDTWYRRGHDAGGGSSSRRNNDGYTGYRRGDVDHGPPPEGYYARGETAYPKAERARSRSLERRRSLGEK</sequence>
<keyword evidence="2" id="KW-1133">Transmembrane helix</keyword>
<dbReference type="EMBL" id="CP042192">
    <property type="protein sequence ID" value="QDS72690.1"/>
    <property type="molecule type" value="Genomic_DNA"/>
</dbReference>
<protein>
    <submittedName>
        <fullName evidence="3">Uncharacterized protein</fullName>
    </submittedName>
</protein>